<evidence type="ECO:0000256" key="1">
    <source>
        <dbReference type="SAM" id="SignalP"/>
    </source>
</evidence>
<keyword evidence="3" id="KW-1185">Reference proteome</keyword>
<gene>
    <name evidence="2" type="ORF">GCM10023156_09990</name>
</gene>
<reference evidence="3" key="1">
    <citation type="journal article" date="2019" name="Int. J. Syst. Evol. Microbiol.">
        <title>The Global Catalogue of Microorganisms (GCM) 10K type strain sequencing project: providing services to taxonomists for standard genome sequencing and annotation.</title>
        <authorList>
            <consortium name="The Broad Institute Genomics Platform"/>
            <consortium name="The Broad Institute Genome Sequencing Center for Infectious Disease"/>
            <person name="Wu L."/>
            <person name="Ma J."/>
        </authorList>
    </citation>
    <scope>NUCLEOTIDE SEQUENCE [LARGE SCALE GENOMIC DNA]</scope>
    <source>
        <strain evidence="3">JCM 17759</strain>
    </source>
</reference>
<proteinExistence type="predicted"/>
<keyword evidence="1" id="KW-0732">Signal</keyword>
<evidence type="ECO:0008006" key="4">
    <source>
        <dbReference type="Google" id="ProtNLM"/>
    </source>
</evidence>
<evidence type="ECO:0000313" key="3">
    <source>
        <dbReference type="Proteomes" id="UP001500840"/>
    </source>
</evidence>
<feature type="signal peptide" evidence="1">
    <location>
        <begin position="1"/>
        <end position="24"/>
    </location>
</feature>
<dbReference type="Proteomes" id="UP001500840">
    <property type="component" value="Unassembled WGS sequence"/>
</dbReference>
<name>A0ABP8MEC9_9BACT</name>
<evidence type="ECO:0000313" key="2">
    <source>
        <dbReference type="EMBL" id="GAA4447690.1"/>
    </source>
</evidence>
<organism evidence="2 3">
    <name type="scientific">Novipirellula rosea</name>
    <dbReference type="NCBI Taxonomy" id="1031540"/>
    <lineage>
        <taxon>Bacteria</taxon>
        <taxon>Pseudomonadati</taxon>
        <taxon>Planctomycetota</taxon>
        <taxon>Planctomycetia</taxon>
        <taxon>Pirellulales</taxon>
        <taxon>Pirellulaceae</taxon>
        <taxon>Novipirellula</taxon>
    </lineage>
</organism>
<dbReference type="RefSeq" id="WP_345319995.1">
    <property type="nucleotide sequence ID" value="NZ_BAABGA010000012.1"/>
</dbReference>
<comment type="caution">
    <text evidence="2">The sequence shown here is derived from an EMBL/GenBank/DDBJ whole genome shotgun (WGS) entry which is preliminary data.</text>
</comment>
<dbReference type="PROSITE" id="PS51257">
    <property type="entry name" value="PROKAR_LIPOPROTEIN"/>
    <property type="match status" value="1"/>
</dbReference>
<feature type="chain" id="PRO_5047281968" description="Carboxypeptidase regulatory-like domain-containing protein" evidence="1">
    <location>
        <begin position="25"/>
        <end position="152"/>
    </location>
</feature>
<sequence>MHRLNPLFCSILVLALASSGCDGTATYDVVAASGTVMLDNKPIEGVSVTLVPQRGIKGRGGYATSSSDGTFTLQSAPEVNGVVPGNYLVLFRKYAMPDGSPVPPGTSAADANLINQLPEIYSHPEKSPIYATIPATGPEGLSFQLSSRPGKR</sequence>
<accession>A0ABP8MEC9</accession>
<protein>
    <recommendedName>
        <fullName evidence="4">Carboxypeptidase regulatory-like domain-containing protein</fullName>
    </recommendedName>
</protein>
<dbReference type="EMBL" id="BAABGA010000012">
    <property type="protein sequence ID" value="GAA4447690.1"/>
    <property type="molecule type" value="Genomic_DNA"/>
</dbReference>